<dbReference type="Proteomes" id="UP000642748">
    <property type="component" value="Unassembled WGS sequence"/>
</dbReference>
<keyword evidence="1" id="KW-1133">Transmembrane helix</keyword>
<comment type="caution">
    <text evidence="2">The sequence shown here is derived from an EMBL/GenBank/DDBJ whole genome shotgun (WGS) entry which is preliminary data.</text>
</comment>
<feature type="transmembrane region" description="Helical" evidence="1">
    <location>
        <begin position="29"/>
        <end position="53"/>
    </location>
</feature>
<keyword evidence="1" id="KW-0812">Transmembrane</keyword>
<feature type="transmembrane region" description="Helical" evidence="1">
    <location>
        <begin position="118"/>
        <end position="137"/>
    </location>
</feature>
<evidence type="ECO:0000256" key="1">
    <source>
        <dbReference type="SAM" id="Phobius"/>
    </source>
</evidence>
<name>A0A8J3VSI1_9ACTN</name>
<dbReference type="AlphaFoldDB" id="A0A8J3VSI1"/>
<feature type="transmembrane region" description="Helical" evidence="1">
    <location>
        <begin position="91"/>
        <end position="112"/>
    </location>
</feature>
<evidence type="ECO:0000313" key="3">
    <source>
        <dbReference type="Proteomes" id="UP000642748"/>
    </source>
</evidence>
<evidence type="ECO:0000313" key="2">
    <source>
        <dbReference type="EMBL" id="GIH16631.1"/>
    </source>
</evidence>
<gene>
    <name evidence="2" type="ORF">Raf01_48030</name>
</gene>
<keyword evidence="3" id="KW-1185">Reference proteome</keyword>
<dbReference type="EMBL" id="BONZ01000045">
    <property type="protein sequence ID" value="GIH16631.1"/>
    <property type="molecule type" value="Genomic_DNA"/>
</dbReference>
<keyword evidence="1" id="KW-0472">Membrane</keyword>
<protein>
    <submittedName>
        <fullName evidence="2">Uncharacterized protein</fullName>
    </submittedName>
</protein>
<reference evidence="2" key="1">
    <citation type="submission" date="2021-01" db="EMBL/GenBank/DDBJ databases">
        <title>Whole genome shotgun sequence of Rugosimonospora africana NBRC 104875.</title>
        <authorList>
            <person name="Komaki H."/>
            <person name="Tamura T."/>
        </authorList>
    </citation>
    <scope>NUCLEOTIDE SEQUENCE</scope>
    <source>
        <strain evidence="2">NBRC 104875</strain>
    </source>
</reference>
<dbReference type="InterPro" id="IPR046192">
    <property type="entry name" value="DUF6220"/>
</dbReference>
<organism evidence="2 3">
    <name type="scientific">Rugosimonospora africana</name>
    <dbReference type="NCBI Taxonomy" id="556532"/>
    <lineage>
        <taxon>Bacteria</taxon>
        <taxon>Bacillati</taxon>
        <taxon>Actinomycetota</taxon>
        <taxon>Actinomycetes</taxon>
        <taxon>Micromonosporales</taxon>
        <taxon>Micromonosporaceae</taxon>
        <taxon>Rugosimonospora</taxon>
    </lineage>
</organism>
<dbReference type="Pfam" id="PF19728">
    <property type="entry name" value="DUF6220"/>
    <property type="match status" value="1"/>
</dbReference>
<sequence>MPPTLPGMSTTTTPSLDGYRATTTQVMRYLAMAGGTLALAQFALAGFGAFNSVNGHRHGYTAHETVGTIVELVGLLVLIAALVARPNRRTIILAVVLFLLAGPIQPSLAELAKNDQSWLGALHGLVGLAILGLFFQLSRKVTADG</sequence>
<feature type="transmembrane region" description="Helical" evidence="1">
    <location>
        <begin position="65"/>
        <end position="84"/>
    </location>
</feature>
<proteinExistence type="predicted"/>
<accession>A0A8J3VSI1</accession>